<dbReference type="InterPro" id="IPR000504">
    <property type="entry name" value="RRM_dom"/>
</dbReference>
<organism evidence="8 9">
    <name type="scientific">Syncephalastrum racemosum</name>
    <name type="common">Filamentous fungus</name>
    <dbReference type="NCBI Taxonomy" id="13706"/>
    <lineage>
        <taxon>Eukaryota</taxon>
        <taxon>Fungi</taxon>
        <taxon>Fungi incertae sedis</taxon>
        <taxon>Mucoromycota</taxon>
        <taxon>Mucoromycotina</taxon>
        <taxon>Mucoromycetes</taxon>
        <taxon>Mucorales</taxon>
        <taxon>Syncephalastraceae</taxon>
        <taxon>Syncephalastrum</taxon>
    </lineage>
</organism>
<dbReference type="EMBL" id="MCGN01000009">
    <property type="protein sequence ID" value="ORY93617.1"/>
    <property type="molecule type" value="Genomic_DNA"/>
</dbReference>
<dbReference type="GO" id="GO:0000480">
    <property type="term" value="P:endonucleolytic cleavage in 5'-ETS of tricistronic rRNA transcript (SSU-rRNA, 5.8S rRNA, LSU-rRNA)"/>
    <property type="evidence" value="ECO:0007669"/>
    <property type="project" value="EnsemblFungi"/>
</dbReference>
<dbReference type="GO" id="GO:0030686">
    <property type="term" value="C:90S preribosome"/>
    <property type="evidence" value="ECO:0007669"/>
    <property type="project" value="EnsemblFungi"/>
</dbReference>
<dbReference type="OMA" id="FNNTCIQ"/>
<dbReference type="CDD" id="cd12320">
    <property type="entry name" value="RRM6_RBM19_RRM5_MRD1"/>
    <property type="match status" value="1"/>
</dbReference>
<dbReference type="Pfam" id="PF00076">
    <property type="entry name" value="RRM_1"/>
    <property type="match status" value="5"/>
</dbReference>
<dbReference type="CDD" id="cd12317">
    <property type="entry name" value="RRM4_RBM19_RRM3_MRD1"/>
    <property type="match status" value="1"/>
</dbReference>
<dbReference type="SMART" id="SM00360">
    <property type="entry name" value="RRM"/>
    <property type="match status" value="5"/>
</dbReference>
<keyword evidence="9" id="KW-1185">Reference proteome</keyword>
<keyword evidence="2" id="KW-0677">Repeat</keyword>
<dbReference type="InParanoid" id="A0A1X2H5E6"/>
<gene>
    <name evidence="8" type="ORF">BCR43DRAFT_497248</name>
</gene>
<evidence type="ECO:0000259" key="7">
    <source>
        <dbReference type="PROSITE" id="PS50102"/>
    </source>
</evidence>
<dbReference type="FunFam" id="3.30.70.330:FF:000738">
    <property type="entry name" value="RNA-binding motif protein 19"/>
    <property type="match status" value="1"/>
</dbReference>
<feature type="region of interest" description="Disordered" evidence="6">
    <location>
        <begin position="153"/>
        <end position="237"/>
    </location>
</feature>
<dbReference type="InterPro" id="IPR012677">
    <property type="entry name" value="Nucleotide-bd_a/b_plait_sf"/>
</dbReference>
<evidence type="ECO:0000256" key="5">
    <source>
        <dbReference type="PROSITE-ProRule" id="PRU00176"/>
    </source>
</evidence>
<dbReference type="OrthoDB" id="439639at2759"/>
<proteinExistence type="predicted"/>
<evidence type="ECO:0000256" key="2">
    <source>
        <dbReference type="ARBA" id="ARBA00022737"/>
    </source>
</evidence>
<accession>A0A1X2H5E6</accession>
<feature type="domain" description="RRM" evidence="7">
    <location>
        <begin position="2"/>
        <end position="79"/>
    </location>
</feature>
<keyword evidence="4" id="KW-0539">Nucleus</keyword>
<evidence type="ECO:0000256" key="1">
    <source>
        <dbReference type="ARBA" id="ARBA00004123"/>
    </source>
</evidence>
<dbReference type="InterPro" id="IPR051945">
    <property type="entry name" value="RRM_MRD1_RNA_proc_ribogen"/>
</dbReference>
<evidence type="ECO:0000313" key="8">
    <source>
        <dbReference type="EMBL" id="ORY93617.1"/>
    </source>
</evidence>
<dbReference type="GO" id="GO:0032040">
    <property type="term" value="C:small-subunit processome"/>
    <property type="evidence" value="ECO:0007669"/>
    <property type="project" value="EnsemblFungi"/>
</dbReference>
<feature type="domain" description="RRM" evidence="7">
    <location>
        <begin position="558"/>
        <end position="641"/>
    </location>
</feature>
<keyword evidence="3 5" id="KW-0694">RNA-binding</keyword>
<dbReference type="SUPFAM" id="SSF54928">
    <property type="entry name" value="RNA-binding domain, RBD"/>
    <property type="match status" value="4"/>
</dbReference>
<dbReference type="PROSITE" id="PS50102">
    <property type="entry name" value="RRM"/>
    <property type="match status" value="5"/>
</dbReference>
<dbReference type="FunFam" id="3.30.70.330:FF:000442">
    <property type="entry name" value="Multiple RNA-binding domain-containing protein 1"/>
    <property type="match status" value="1"/>
</dbReference>
<comment type="caution">
    <text evidence="8">The sequence shown here is derived from an EMBL/GenBank/DDBJ whole genome shotgun (WGS) entry which is preliminary data.</text>
</comment>
<feature type="compositionally biased region" description="Acidic residues" evidence="6">
    <location>
        <begin position="202"/>
        <end position="212"/>
    </location>
</feature>
<dbReference type="PANTHER" id="PTHR48039">
    <property type="entry name" value="RNA-BINDING MOTIF PROTEIN 14B"/>
    <property type="match status" value="1"/>
</dbReference>
<dbReference type="GO" id="GO:0003729">
    <property type="term" value="F:mRNA binding"/>
    <property type="evidence" value="ECO:0007669"/>
    <property type="project" value="TreeGrafter"/>
</dbReference>
<dbReference type="GO" id="GO:0034462">
    <property type="term" value="P:small-subunit processome assembly"/>
    <property type="evidence" value="ECO:0007669"/>
    <property type="project" value="EnsemblFungi"/>
</dbReference>
<dbReference type="AlphaFoldDB" id="A0A1X2H5E6"/>
<feature type="domain" description="RRM" evidence="7">
    <location>
        <begin position="657"/>
        <end position="734"/>
    </location>
</feature>
<feature type="region of interest" description="Disordered" evidence="6">
    <location>
        <begin position="749"/>
        <end position="776"/>
    </location>
</feature>
<feature type="compositionally biased region" description="Acidic residues" evidence="6">
    <location>
        <begin position="766"/>
        <end position="776"/>
    </location>
</feature>
<protein>
    <recommendedName>
        <fullName evidence="7">RRM domain-containing protein</fullName>
    </recommendedName>
</protein>
<feature type="domain" description="RRM" evidence="7">
    <location>
        <begin position="264"/>
        <end position="342"/>
    </location>
</feature>
<comment type="subcellular location">
    <subcellularLocation>
        <location evidence="1">Nucleus</location>
    </subcellularLocation>
</comment>
<dbReference type="PANTHER" id="PTHR48039:SF5">
    <property type="entry name" value="RNA-BINDING PROTEIN 28"/>
    <property type="match status" value="1"/>
</dbReference>
<dbReference type="CDD" id="cd12565">
    <property type="entry name" value="RRM1_MRD1"/>
    <property type="match status" value="1"/>
</dbReference>
<evidence type="ECO:0000256" key="4">
    <source>
        <dbReference type="ARBA" id="ARBA00023242"/>
    </source>
</evidence>
<evidence type="ECO:0000256" key="3">
    <source>
        <dbReference type="ARBA" id="ARBA00022884"/>
    </source>
</evidence>
<evidence type="ECO:0000313" key="9">
    <source>
        <dbReference type="Proteomes" id="UP000242180"/>
    </source>
</evidence>
<dbReference type="InterPro" id="IPR035979">
    <property type="entry name" value="RBD_domain_sf"/>
</dbReference>
<dbReference type="Gene3D" id="3.30.70.330">
    <property type="match status" value="5"/>
</dbReference>
<dbReference type="GO" id="GO:0000447">
    <property type="term" value="P:endonucleolytic cleavage in ITS1 to separate SSU-rRNA from 5.8S rRNA and LSU-rRNA from tricistronic rRNA transcript (SSU-rRNA, 5.8S rRNA, LSU-rRNA)"/>
    <property type="evidence" value="ECO:0007669"/>
    <property type="project" value="EnsemblFungi"/>
</dbReference>
<name>A0A1X2H5E6_SYNRA</name>
<reference evidence="8 9" key="1">
    <citation type="submission" date="2016-07" db="EMBL/GenBank/DDBJ databases">
        <title>Pervasive Adenine N6-methylation of Active Genes in Fungi.</title>
        <authorList>
            <consortium name="DOE Joint Genome Institute"/>
            <person name="Mondo S.J."/>
            <person name="Dannebaum R.O."/>
            <person name="Kuo R.C."/>
            <person name="Labutti K."/>
            <person name="Haridas S."/>
            <person name="Kuo A."/>
            <person name="Salamov A."/>
            <person name="Ahrendt S.R."/>
            <person name="Lipzen A."/>
            <person name="Sullivan W."/>
            <person name="Andreopoulos W.B."/>
            <person name="Clum A."/>
            <person name="Lindquist E."/>
            <person name="Daum C."/>
            <person name="Ramamoorthy G.K."/>
            <person name="Gryganskyi A."/>
            <person name="Culley D."/>
            <person name="Magnuson J.K."/>
            <person name="James T.Y."/>
            <person name="O'Malley M.A."/>
            <person name="Stajich J.E."/>
            <person name="Spatafora J.W."/>
            <person name="Visel A."/>
            <person name="Grigoriev I.V."/>
        </authorList>
    </citation>
    <scope>NUCLEOTIDE SEQUENCE [LARGE SCALE GENOMIC DNA]</scope>
    <source>
        <strain evidence="8 9">NRRL 2496</strain>
    </source>
</reference>
<sequence length="776" mass="86943">MSRLIVKNLPKYLTEDQLRDHFAKQGEVTDAKLMRTASGVSRRFGFVGYKTEEAALSALQYFNNTYINMSRIAVETAIPYGSSNIPRPWSKHSAGSSAFEKMNKTTKEPEFQVEETDAFREKKEQFDKHIQELDAKKDPKLQEYLDVMTARSKGKTWANDDSAPQQDQAAVEAAAVATAAGSDDELYEDLPPKKDAKRTGKDDDEEEEEDHEEEAKKQDNMDEDKADSAQGAGQKPEEAIISERGAMKEAQQGKTPEEIIEDTGRLFVRNLPYTCTEKDLKERFDEFGPVSELNMPISKDTKRPKGFAYVTYMMPEHAVKAFKSLDMQFFQGRLMHILPGKEKPQPQEHEITGFNGQKLSKVKRDKEAKRRNMAGSDFNWNSLYMSSDAIAESIADRLGVEKADVLNADAGNAAVRLALAETQIVNETKEFLEKHGISTDAFGRKERSDTVILVKNTPYGTSEDDLRDLFGKFGDLGRVLIPPAKTMAVVEFLEPSEARAAFKGLAYRRYKDSLIYLEKAPEGLFQSKVNPEDIKEKTVKRIASGSELMDVDAGSESATLFVKNLNFSTKPETLRRAFMGIDGYRSSRINVKPDAKRPGQMLSMGFGFIEFDSTDAANKALKAMQGYVLDGHALQLKFSHTKGGADDKAAKKQPETTKIIIRNIPFEATSKDLRELLGAYGQLKSLRLPKKLTGGHRGFAFADFMTKQEAKNVYNSMSAIHLYGRHLVLEWAKDEDDVESLRAKAGRDLAAEEAMSGRKRRKVDLSDDEDDSMDEA</sequence>
<dbReference type="Proteomes" id="UP000242180">
    <property type="component" value="Unassembled WGS sequence"/>
</dbReference>
<dbReference type="GO" id="GO:0000472">
    <property type="term" value="P:endonucleolytic cleavage to generate mature 5'-end of SSU-rRNA from (SSU-rRNA, 5.8S rRNA, LSU-rRNA)"/>
    <property type="evidence" value="ECO:0007669"/>
    <property type="project" value="EnsemblFungi"/>
</dbReference>
<feature type="compositionally biased region" description="Low complexity" evidence="6">
    <location>
        <begin position="169"/>
        <end position="180"/>
    </location>
</feature>
<dbReference type="STRING" id="13706.A0A1X2H5E6"/>
<dbReference type="FunCoup" id="A0A1X2H5E6">
    <property type="interactions" value="907"/>
</dbReference>
<evidence type="ECO:0000256" key="6">
    <source>
        <dbReference type="SAM" id="MobiDB-lite"/>
    </source>
</evidence>
<feature type="domain" description="RRM" evidence="7">
    <location>
        <begin position="450"/>
        <end position="522"/>
    </location>
</feature>
<feature type="compositionally biased region" description="Basic and acidic residues" evidence="6">
    <location>
        <begin position="190"/>
        <end position="201"/>
    </location>
</feature>
<dbReference type="GO" id="GO:0042134">
    <property type="term" value="F:rRNA primary transcript binding"/>
    <property type="evidence" value="ECO:0007669"/>
    <property type="project" value="EnsemblFungi"/>
</dbReference>